<protein>
    <submittedName>
        <fullName evidence="3">MBL fold metallo-hydrolase</fullName>
    </submittedName>
</protein>
<dbReference type="EMBL" id="JACOQK010000001">
    <property type="protein sequence ID" value="MBC5787207.1"/>
    <property type="molecule type" value="Genomic_DNA"/>
</dbReference>
<evidence type="ECO:0000313" key="3">
    <source>
        <dbReference type="EMBL" id="MBC5787207.1"/>
    </source>
</evidence>
<gene>
    <name evidence="3" type="ORF">H8Z77_04095</name>
</gene>
<dbReference type="Proteomes" id="UP000649151">
    <property type="component" value="Unassembled WGS sequence"/>
</dbReference>
<reference evidence="3 4" key="1">
    <citation type="submission" date="2020-08" db="EMBL/GenBank/DDBJ databases">
        <title>Genome public.</title>
        <authorList>
            <person name="Liu C."/>
            <person name="Sun Q."/>
        </authorList>
    </citation>
    <scope>NUCLEOTIDE SEQUENCE [LARGE SCALE GENOMIC DNA]</scope>
    <source>
        <strain evidence="3 4">NSJ-27</strain>
    </source>
</reference>
<organism evidence="3 4">
    <name type="scientific">Clostridium facile</name>
    <dbReference type="NCBI Taxonomy" id="2763035"/>
    <lineage>
        <taxon>Bacteria</taxon>
        <taxon>Bacillati</taxon>
        <taxon>Bacillota</taxon>
        <taxon>Clostridia</taxon>
        <taxon>Eubacteriales</taxon>
        <taxon>Clostridiaceae</taxon>
        <taxon>Clostridium</taxon>
    </lineage>
</organism>
<keyword evidence="1" id="KW-1133">Transmembrane helix</keyword>
<dbReference type="Gene3D" id="3.60.15.10">
    <property type="entry name" value="Ribonuclease Z/Hydroxyacylglutathione hydrolase-like"/>
    <property type="match status" value="1"/>
</dbReference>
<dbReference type="PANTHER" id="PTHR30619:SF7">
    <property type="entry name" value="BETA-LACTAMASE DOMAIN PROTEIN"/>
    <property type="match status" value="1"/>
</dbReference>
<keyword evidence="1" id="KW-0812">Transmembrane</keyword>
<keyword evidence="1" id="KW-0472">Membrane</keyword>
<name>A0ABR7IQ06_9CLOT</name>
<accession>A0ABR7IQ06</accession>
<dbReference type="InterPro" id="IPR036866">
    <property type="entry name" value="RibonucZ/Hydroxyglut_hydro"/>
</dbReference>
<dbReference type="SUPFAM" id="SSF56281">
    <property type="entry name" value="Metallo-hydrolase/oxidoreductase"/>
    <property type="match status" value="1"/>
</dbReference>
<dbReference type="RefSeq" id="WP_186996258.1">
    <property type="nucleotide sequence ID" value="NZ_JACOQK010000001.1"/>
</dbReference>
<keyword evidence="4" id="KW-1185">Reference proteome</keyword>
<evidence type="ECO:0000313" key="4">
    <source>
        <dbReference type="Proteomes" id="UP000649151"/>
    </source>
</evidence>
<evidence type="ECO:0000259" key="2">
    <source>
        <dbReference type="SMART" id="SM00849"/>
    </source>
</evidence>
<feature type="transmembrane region" description="Helical" evidence="1">
    <location>
        <begin position="20"/>
        <end position="39"/>
    </location>
</feature>
<dbReference type="InterPro" id="IPR052159">
    <property type="entry name" value="Competence_DNA_uptake"/>
</dbReference>
<dbReference type="InterPro" id="IPR001279">
    <property type="entry name" value="Metallo-B-lactamas"/>
</dbReference>
<dbReference type="InterPro" id="IPR035681">
    <property type="entry name" value="ComA-like_MBL"/>
</dbReference>
<dbReference type="PANTHER" id="PTHR30619">
    <property type="entry name" value="DNA INTERNALIZATION/COMPETENCE PROTEIN COMEC/REC2"/>
    <property type="match status" value="1"/>
</dbReference>
<dbReference type="SMART" id="SM00849">
    <property type="entry name" value="Lactamase_B"/>
    <property type="match status" value="1"/>
</dbReference>
<dbReference type="Pfam" id="PF00753">
    <property type="entry name" value="Lactamase_B"/>
    <property type="match status" value="1"/>
</dbReference>
<sequence length="301" mass="32568">MAKRKNYYQKKNRKTKLGRVEGIIATVLVVAAAIAYFIYDHLPAQPLPGDGVSVHFIDVGQGDSTLIQYDGHNILIDAGENDQGNVVVDYLKSQGVDKLDLMIGSHPHSDHIGGMDTVLKAFDTETILMPELSKENTPTTKTYLEVLSAAEQQGKTITVAAPGQTFTYGQAKISILGPVQEYNDLNSNSVVAKFSYGDTSFLFGGDMEAQAEQDLLESGANVKSTVLKLSHHGSNTSNSQDFLDAVQANDYVICVGSGNSYGHPHQEILDRIAGKSVYRTDLNGTIVFHSDGANLTVTTER</sequence>
<dbReference type="CDD" id="cd07731">
    <property type="entry name" value="ComA-like_MBL-fold"/>
    <property type="match status" value="1"/>
</dbReference>
<evidence type="ECO:0000256" key="1">
    <source>
        <dbReference type="SAM" id="Phobius"/>
    </source>
</evidence>
<proteinExistence type="predicted"/>
<comment type="caution">
    <text evidence="3">The sequence shown here is derived from an EMBL/GenBank/DDBJ whole genome shotgun (WGS) entry which is preliminary data.</text>
</comment>
<feature type="domain" description="Metallo-beta-lactamase" evidence="2">
    <location>
        <begin position="61"/>
        <end position="257"/>
    </location>
</feature>